<dbReference type="RefSeq" id="WP_251604759.1">
    <property type="nucleotide sequence ID" value="NZ_JAMQJY010000001.1"/>
</dbReference>
<feature type="transmembrane region" description="Helical" evidence="10">
    <location>
        <begin position="219"/>
        <end position="241"/>
    </location>
</feature>
<dbReference type="EMBL" id="JAMQJY010000001">
    <property type="protein sequence ID" value="MCM2674725.1"/>
    <property type="molecule type" value="Genomic_DNA"/>
</dbReference>
<keyword evidence="8 10" id="KW-0975">Bacterial flagellum</keyword>
<dbReference type="Proteomes" id="UP001203665">
    <property type="component" value="Unassembled WGS sequence"/>
</dbReference>
<protein>
    <recommendedName>
        <fullName evidence="3 9">Flagellar biosynthetic protein FliR</fullName>
    </recommendedName>
</protein>
<dbReference type="InterPro" id="IPR002010">
    <property type="entry name" value="T3SS_IM_R"/>
</dbReference>
<evidence type="ECO:0000256" key="10">
    <source>
        <dbReference type="RuleBase" id="RU362071"/>
    </source>
</evidence>
<evidence type="ECO:0000256" key="3">
    <source>
        <dbReference type="ARBA" id="ARBA00021717"/>
    </source>
</evidence>
<evidence type="ECO:0000256" key="4">
    <source>
        <dbReference type="ARBA" id="ARBA00022475"/>
    </source>
</evidence>
<dbReference type="NCBIfam" id="TIGR01400">
    <property type="entry name" value="fliR"/>
    <property type="match status" value="1"/>
</dbReference>
<evidence type="ECO:0000313" key="12">
    <source>
        <dbReference type="Proteomes" id="UP001203665"/>
    </source>
</evidence>
<evidence type="ECO:0000256" key="7">
    <source>
        <dbReference type="ARBA" id="ARBA00023136"/>
    </source>
</evidence>
<keyword evidence="7 10" id="KW-0472">Membrane</keyword>
<gene>
    <name evidence="11" type="primary">fliR</name>
    <name evidence="11" type="ORF">NDM98_03855</name>
</gene>
<evidence type="ECO:0000313" key="11">
    <source>
        <dbReference type="EMBL" id="MCM2674725.1"/>
    </source>
</evidence>
<keyword evidence="11" id="KW-0966">Cell projection</keyword>
<evidence type="ECO:0000256" key="9">
    <source>
        <dbReference type="NCBIfam" id="TIGR01400"/>
    </source>
</evidence>
<evidence type="ECO:0000256" key="1">
    <source>
        <dbReference type="ARBA" id="ARBA00002578"/>
    </source>
</evidence>
<dbReference type="Pfam" id="PF01311">
    <property type="entry name" value="Bac_export_1"/>
    <property type="match status" value="1"/>
</dbReference>
<keyword evidence="4 10" id="KW-1003">Cell membrane</keyword>
<evidence type="ECO:0000256" key="8">
    <source>
        <dbReference type="ARBA" id="ARBA00023143"/>
    </source>
</evidence>
<feature type="transmembrane region" description="Helical" evidence="10">
    <location>
        <begin position="122"/>
        <end position="148"/>
    </location>
</feature>
<feature type="transmembrane region" description="Helical" evidence="10">
    <location>
        <begin position="65"/>
        <end position="89"/>
    </location>
</feature>
<comment type="similarity">
    <text evidence="2 10">Belongs to the FliR/MopE/SpaR family.</text>
</comment>
<dbReference type="PANTHER" id="PTHR30065">
    <property type="entry name" value="FLAGELLAR BIOSYNTHETIC PROTEIN FLIR"/>
    <property type="match status" value="1"/>
</dbReference>
<evidence type="ECO:0000256" key="5">
    <source>
        <dbReference type="ARBA" id="ARBA00022692"/>
    </source>
</evidence>
<dbReference type="InterPro" id="IPR006303">
    <property type="entry name" value="FliR"/>
</dbReference>
<evidence type="ECO:0000256" key="6">
    <source>
        <dbReference type="ARBA" id="ARBA00022989"/>
    </source>
</evidence>
<dbReference type="PRINTS" id="PR00953">
    <property type="entry name" value="TYPE3IMRPROT"/>
</dbReference>
<comment type="caution">
    <text evidence="11">The sequence shown here is derived from an EMBL/GenBank/DDBJ whole genome shotgun (WGS) entry which is preliminary data.</text>
</comment>
<comment type="function">
    <text evidence="1 10">Role in flagellar biosynthesis.</text>
</comment>
<keyword evidence="11" id="KW-0969">Cilium</keyword>
<keyword evidence="11" id="KW-0282">Flagellum</keyword>
<comment type="subcellular location">
    <subcellularLocation>
        <location evidence="10">Cell membrane</location>
        <topology evidence="10">Multi-pass membrane protein</topology>
    </subcellularLocation>
    <subcellularLocation>
        <location evidence="10">Bacterial flagellum basal body</location>
    </subcellularLocation>
</comment>
<reference evidence="11" key="1">
    <citation type="submission" date="2022-06" db="EMBL/GenBank/DDBJ databases">
        <title>Alkalicoccobacillus porphyridii sp. nov., isolated from a marine red alga, Porphyridium purpureum and reclassification of Shouchella plakortidis and Shouchella gibsonii as Alkalicoccobacillus plakortidis comb. nov. and Alkalicoccobacillus gibsonii comb. nov.</title>
        <authorList>
            <person name="Kim K.H."/>
            <person name="Lee J.K."/>
            <person name="Han D.M."/>
            <person name="Baek J.H."/>
            <person name="Jeon C.O."/>
        </authorList>
    </citation>
    <scope>NUCLEOTIDE SEQUENCE</scope>
    <source>
        <strain evidence="11">DSM 19153</strain>
    </source>
</reference>
<accession>A0ABT0XGA2</accession>
<keyword evidence="6 10" id="KW-1133">Transmembrane helix</keyword>
<name>A0ABT0XGA2_9BACI</name>
<feature type="transmembrane region" description="Helical" evidence="10">
    <location>
        <begin position="168"/>
        <end position="198"/>
    </location>
</feature>
<proteinExistence type="inferred from homology"/>
<organism evidence="11 12">
    <name type="scientific">Alkalicoccobacillus plakortidis</name>
    <dbReference type="NCBI Taxonomy" id="444060"/>
    <lineage>
        <taxon>Bacteria</taxon>
        <taxon>Bacillati</taxon>
        <taxon>Bacillota</taxon>
        <taxon>Bacilli</taxon>
        <taxon>Bacillales</taxon>
        <taxon>Bacillaceae</taxon>
        <taxon>Alkalicoccobacillus</taxon>
    </lineage>
</organism>
<keyword evidence="12" id="KW-1185">Reference proteome</keyword>
<dbReference type="PANTHER" id="PTHR30065:SF1">
    <property type="entry name" value="SURFACE PRESENTATION OF ANTIGENS PROTEIN SPAR"/>
    <property type="match status" value="1"/>
</dbReference>
<feature type="transmembrane region" description="Helical" evidence="10">
    <location>
        <begin position="6"/>
        <end position="28"/>
    </location>
</feature>
<sequence>MTQLMAYLPAFLLIFIRVSSFMVVLPLYSHRSIPMMFKLGLSLMLAWIMVLAFDIPELVFNWNYILLIIKEIGVGLAVGLAAMILLYAIQVAGGLIDFTMGFMIANVVDPQTGAQSPLTGGYLYTFALLFLLTVNGHHLLLDGIYYSYQYVPLDQLTLPFGDERILNQAVSILATMFIVAIQIAFPIAGCLFLVDLALGMVSRTVPQMNVFVVGMPLKILVGLPLLMVYMGVFMMIVQKLFDETILTMRTLLQLLGGG</sequence>
<keyword evidence="5 10" id="KW-0812">Transmembrane</keyword>
<evidence type="ECO:0000256" key="2">
    <source>
        <dbReference type="ARBA" id="ARBA00009772"/>
    </source>
</evidence>